<accession>A0ABP1FSH0</accession>
<organism evidence="2 3">
    <name type="scientific">Coccomyxa viridis</name>
    <dbReference type="NCBI Taxonomy" id="1274662"/>
    <lineage>
        <taxon>Eukaryota</taxon>
        <taxon>Viridiplantae</taxon>
        <taxon>Chlorophyta</taxon>
        <taxon>core chlorophytes</taxon>
        <taxon>Trebouxiophyceae</taxon>
        <taxon>Trebouxiophyceae incertae sedis</taxon>
        <taxon>Coccomyxaceae</taxon>
        <taxon>Coccomyxa</taxon>
    </lineage>
</organism>
<evidence type="ECO:0000313" key="3">
    <source>
        <dbReference type="Proteomes" id="UP001497392"/>
    </source>
</evidence>
<sequence>MLEERDQDLEHLSERGSRVPSGLPLELQDWLRDYIAAKSLRRSLDRMSLLLHKQEKEASQKASLPPGHHPIQASAGSVRTEGELQTPVVKQSPNFKEATSTVALIPQAKSITETLGAEHLRQRRVKARGRRQDKHAGMSPTSVLDVGDELVT</sequence>
<evidence type="ECO:0000256" key="1">
    <source>
        <dbReference type="SAM" id="MobiDB-lite"/>
    </source>
</evidence>
<gene>
    <name evidence="2" type="primary">g3247</name>
    <name evidence="2" type="ORF">VP750_LOCUS2772</name>
</gene>
<dbReference type="Proteomes" id="UP001497392">
    <property type="component" value="Unassembled WGS sequence"/>
</dbReference>
<reference evidence="2 3" key="1">
    <citation type="submission" date="2024-06" db="EMBL/GenBank/DDBJ databases">
        <authorList>
            <person name="Kraege A."/>
            <person name="Thomma B."/>
        </authorList>
    </citation>
    <scope>NUCLEOTIDE SEQUENCE [LARGE SCALE GENOMIC DNA]</scope>
</reference>
<comment type="caution">
    <text evidence="2">The sequence shown here is derived from an EMBL/GenBank/DDBJ whole genome shotgun (WGS) entry which is preliminary data.</text>
</comment>
<protein>
    <submittedName>
        <fullName evidence="2">G3247 protein</fullName>
    </submittedName>
</protein>
<evidence type="ECO:0000313" key="2">
    <source>
        <dbReference type="EMBL" id="CAL5221113.1"/>
    </source>
</evidence>
<keyword evidence="3" id="KW-1185">Reference proteome</keyword>
<feature type="region of interest" description="Disordered" evidence="1">
    <location>
        <begin position="117"/>
        <end position="152"/>
    </location>
</feature>
<feature type="compositionally biased region" description="Basic residues" evidence="1">
    <location>
        <begin position="121"/>
        <end position="133"/>
    </location>
</feature>
<feature type="compositionally biased region" description="Basic and acidic residues" evidence="1">
    <location>
        <begin position="8"/>
        <end position="17"/>
    </location>
</feature>
<proteinExistence type="predicted"/>
<feature type="region of interest" description="Disordered" evidence="1">
    <location>
        <begin position="55"/>
        <end position="93"/>
    </location>
</feature>
<dbReference type="EMBL" id="CAXHTA020000005">
    <property type="protein sequence ID" value="CAL5221113.1"/>
    <property type="molecule type" value="Genomic_DNA"/>
</dbReference>
<name>A0ABP1FSH0_9CHLO</name>
<feature type="region of interest" description="Disordered" evidence="1">
    <location>
        <begin position="1"/>
        <end position="22"/>
    </location>
</feature>